<keyword evidence="1" id="KW-0863">Zinc-finger</keyword>
<dbReference type="InterPro" id="IPR002156">
    <property type="entry name" value="RNaseH_domain"/>
</dbReference>
<dbReference type="PANTHER" id="PTHR46890:SF48">
    <property type="entry name" value="RNA-DIRECTED DNA POLYMERASE"/>
    <property type="match status" value="1"/>
</dbReference>
<accession>A0A2Z6MM34</accession>
<dbReference type="InterPro" id="IPR036691">
    <property type="entry name" value="Endo/exonu/phosph_ase_sf"/>
</dbReference>
<reference evidence="6" key="1">
    <citation type="journal article" date="2017" name="Front. Plant Sci.">
        <title>Climate Clever Clovers: New Paradigm to Reduce the Environmental Footprint of Ruminants by Breeding Low Methanogenic Forages Utilizing Haplotype Variation.</title>
        <authorList>
            <person name="Kaur P."/>
            <person name="Appels R."/>
            <person name="Bayer P.E."/>
            <person name="Keeble-Gagnere G."/>
            <person name="Wang J."/>
            <person name="Hirakawa H."/>
            <person name="Shirasawa K."/>
            <person name="Vercoe P."/>
            <person name="Stefanova K."/>
            <person name="Durmic Z."/>
            <person name="Nichols P."/>
            <person name="Revell C."/>
            <person name="Isobe S.N."/>
            <person name="Edwards D."/>
            <person name="Erskine W."/>
        </authorList>
    </citation>
    <scope>NUCLEOTIDE SEQUENCE [LARGE SCALE GENOMIC DNA]</scope>
    <source>
        <strain evidence="6">cv. Daliak</strain>
    </source>
</reference>
<dbReference type="GO" id="GO:0004523">
    <property type="term" value="F:RNA-DNA hybrid ribonuclease activity"/>
    <property type="evidence" value="ECO:0007669"/>
    <property type="project" value="InterPro"/>
</dbReference>
<dbReference type="Pfam" id="PF14392">
    <property type="entry name" value="zf-CCHC_4"/>
    <property type="match status" value="1"/>
</dbReference>
<dbReference type="CDD" id="cd01650">
    <property type="entry name" value="RT_nLTR_like"/>
    <property type="match status" value="1"/>
</dbReference>
<evidence type="ECO:0000313" key="6">
    <source>
        <dbReference type="Proteomes" id="UP000242715"/>
    </source>
</evidence>
<dbReference type="InterPro" id="IPR005135">
    <property type="entry name" value="Endo/exonuclease/phosphatase"/>
</dbReference>
<evidence type="ECO:0000313" key="5">
    <source>
        <dbReference type="EMBL" id="GAU33624.1"/>
    </source>
</evidence>
<dbReference type="Gene3D" id="3.30.420.10">
    <property type="entry name" value="Ribonuclease H-like superfamily/Ribonuclease H"/>
    <property type="match status" value="1"/>
</dbReference>
<keyword evidence="1" id="KW-0479">Metal-binding</keyword>
<evidence type="ECO:0008006" key="7">
    <source>
        <dbReference type="Google" id="ProtNLM"/>
    </source>
</evidence>
<dbReference type="Pfam" id="PF00078">
    <property type="entry name" value="RVT_1"/>
    <property type="match status" value="1"/>
</dbReference>
<dbReference type="InterPro" id="IPR044730">
    <property type="entry name" value="RNase_H-like_dom_plant"/>
</dbReference>
<name>A0A2Z6MM34_TRISU</name>
<dbReference type="InterPro" id="IPR036397">
    <property type="entry name" value="RNaseH_sf"/>
</dbReference>
<dbReference type="PANTHER" id="PTHR46890">
    <property type="entry name" value="NON-LTR RETROLELEMENT REVERSE TRANSCRIPTASE-LIKE PROTEIN-RELATED"/>
    <property type="match status" value="1"/>
</dbReference>
<dbReference type="CDD" id="cd06222">
    <property type="entry name" value="RNase_H_like"/>
    <property type="match status" value="1"/>
</dbReference>
<dbReference type="InterPro" id="IPR025836">
    <property type="entry name" value="Zn_knuckle_CX2CX4HX4C"/>
</dbReference>
<evidence type="ECO:0000256" key="2">
    <source>
        <dbReference type="SAM" id="MobiDB-lite"/>
    </source>
</evidence>
<protein>
    <recommendedName>
        <fullName evidence="7">CCHC-type domain-containing protein</fullName>
    </recommendedName>
</protein>
<dbReference type="InterPro" id="IPR001878">
    <property type="entry name" value="Znf_CCHC"/>
</dbReference>
<evidence type="ECO:0000256" key="1">
    <source>
        <dbReference type="PROSITE-ProRule" id="PRU00047"/>
    </source>
</evidence>
<dbReference type="Gene3D" id="3.60.10.10">
    <property type="entry name" value="Endonuclease/exonuclease/phosphatase"/>
    <property type="match status" value="1"/>
</dbReference>
<dbReference type="SUPFAM" id="SSF56672">
    <property type="entry name" value="DNA/RNA polymerases"/>
    <property type="match status" value="1"/>
</dbReference>
<dbReference type="Proteomes" id="UP000242715">
    <property type="component" value="Unassembled WGS sequence"/>
</dbReference>
<dbReference type="GO" id="GO:0003676">
    <property type="term" value="F:nucleic acid binding"/>
    <property type="evidence" value="ECO:0007669"/>
    <property type="project" value="InterPro"/>
</dbReference>
<dbReference type="Pfam" id="PF13456">
    <property type="entry name" value="RVT_3"/>
    <property type="match status" value="1"/>
</dbReference>
<dbReference type="SUPFAM" id="SSF53098">
    <property type="entry name" value="Ribonuclease H-like"/>
    <property type="match status" value="1"/>
</dbReference>
<feature type="domain" description="Reverse transcriptase" evidence="4">
    <location>
        <begin position="738"/>
        <end position="1008"/>
    </location>
</feature>
<gene>
    <name evidence="5" type="ORF">TSUD_360050</name>
</gene>
<dbReference type="PROSITE" id="PS50878">
    <property type="entry name" value="RT_POL"/>
    <property type="match status" value="1"/>
</dbReference>
<dbReference type="EMBL" id="DF973532">
    <property type="protein sequence ID" value="GAU33624.1"/>
    <property type="molecule type" value="Genomic_DNA"/>
</dbReference>
<dbReference type="Pfam" id="PF03372">
    <property type="entry name" value="Exo_endo_phos"/>
    <property type="match status" value="1"/>
</dbReference>
<dbReference type="OrthoDB" id="1424587at2759"/>
<dbReference type="SUPFAM" id="SSF56219">
    <property type="entry name" value="DNase I-like"/>
    <property type="match status" value="1"/>
</dbReference>
<evidence type="ECO:0000259" key="3">
    <source>
        <dbReference type="PROSITE" id="PS50158"/>
    </source>
</evidence>
<dbReference type="InterPro" id="IPR052343">
    <property type="entry name" value="Retrotransposon-Effector_Assoc"/>
</dbReference>
<organism evidence="5 6">
    <name type="scientific">Trifolium subterraneum</name>
    <name type="common">Subterranean clover</name>
    <dbReference type="NCBI Taxonomy" id="3900"/>
    <lineage>
        <taxon>Eukaryota</taxon>
        <taxon>Viridiplantae</taxon>
        <taxon>Streptophyta</taxon>
        <taxon>Embryophyta</taxon>
        <taxon>Tracheophyta</taxon>
        <taxon>Spermatophyta</taxon>
        <taxon>Magnoliopsida</taxon>
        <taxon>eudicotyledons</taxon>
        <taxon>Gunneridae</taxon>
        <taxon>Pentapetalae</taxon>
        <taxon>rosids</taxon>
        <taxon>fabids</taxon>
        <taxon>Fabales</taxon>
        <taxon>Fabaceae</taxon>
        <taxon>Papilionoideae</taxon>
        <taxon>50 kb inversion clade</taxon>
        <taxon>NPAAA clade</taxon>
        <taxon>Hologalegina</taxon>
        <taxon>IRL clade</taxon>
        <taxon>Trifolieae</taxon>
        <taxon>Trifolium</taxon>
    </lineage>
</organism>
<dbReference type="InterPro" id="IPR000477">
    <property type="entry name" value="RT_dom"/>
</dbReference>
<sequence>MLVLRKLTIGDDPLTVELNEVEMWVQIFNLPFGYMSESIGLLIGSHLGRFIKYDDLNTYGAWRLYMRIRVAVKVNEALKKSFTFEKEDGGIVHVHFKYEKLGVFCFECGLIGHTESFCPKRFDPGFGEGEKGWGNFIRAGNSSIGGGATVNKWLRGGRIQNRGGRGGGRSNNNEAEGRSAEAYGVNVGQPVQHARFGRVKVIRGGGGRSFIFQTAIATSPSQITSYDAGVQWIPFEINLETLARPLIDSTMGQRIVLERTTDIVQHVTNTIETTNAGSDLVLRNNPNPLSLIAGLTDGVHRATEAASAVVVRTNPTGSNNSLSIIAGITYSVHRAEAAMAHVVGQITAGTDGRLVSAPKKRLRTEPNIQFENSDVEIGIGLEDVEMQDDENNEGLPAADYSVHLQSNPLFVDKILRYLLGFDCCFTVNREGRGGGLALYWNSTFNCSITNYSQNHIDVEVVDSSHGNWRLTGYYGFPGSGRRRAAWNFLKQLAQISNLPWCIMGDFNDILAPSEKKGRNERAPWLINGFRSAVLDSGLIDAHMEGYSFTWFKSLGTVRAVEEKLDRALATEAWHNSFPHAVLENLPAPASDHYPILLIREPRPRNGQRHNRFKFENAWLVDPDCSTFVQEQWTSYGTQEIMQKLENCASDLTFWSKTHFHHIRREVDKCRKQIERMRAQLHPDERSTELLLCVIDPVISLISPTISSADNDMLTAPFILEEFKEAIFSMKPDKCPRPDGFNPGTFPASLNITNISLIPKGDLQVSMKDWRPISLCNVVYKLVAKVLANRLKTILDKCISDSQSAFVPGRSILDNAMAAIEVIHYMKSKTKGKLGDVALKLDISKAYDRIDWSYLRGIMIKMGFSNEWVKWIMLCVETVDYSVLVNNNVTDPIKLGRGLRQGDPLSPIISHLLFADDCFLFFRANTHEATIMKNILATYAEASGQAVNYQKSEIFCSRNVIHSEQLGISTTLGVQASIPTYFMSIFSLPSSLIDEIEKMLNAFWWGHSGTHNKGIHWLSWEKLSMHKNDGGMGFKNLTAFNLAMLGKQGWRIWTSPDTLIAKLYKARYFPKSSFLESSIGHNPSFVWRSICNSKFILRAGNRWRIGDGTNISLWNENWLNDALPLEAVNNNDVYYADFLVSDIMEDNSKEWNINTVLSLFDQTSAARILATPLYPSVTDDKRIWRGENHGDYSVRSAYRMCVQDLLDTSHLRANGDWNLVWSIKAPPKDWRAVCTAANTTNTVVQVEVQRFWRKPMTGRVKCNVDSSFPTNSDRVGIGICIRDEHGDFILAKTEWFTPKSEVHIGEALGLLSALKWVHELNLGPVDFELDSKRVVDRFHSSSRDFTEFGAIIDHCKLVFSTYYMNSSVEFVRRQANEVAHTLAKAATLSASFQVLVDVPNCIEHILINDKL</sequence>
<dbReference type="InterPro" id="IPR012337">
    <property type="entry name" value="RNaseH-like_sf"/>
</dbReference>
<keyword evidence="6" id="KW-1185">Reference proteome</keyword>
<dbReference type="PROSITE" id="PS50158">
    <property type="entry name" value="ZF_CCHC"/>
    <property type="match status" value="1"/>
</dbReference>
<feature type="domain" description="CCHC-type" evidence="3">
    <location>
        <begin position="105"/>
        <end position="120"/>
    </location>
</feature>
<dbReference type="InterPro" id="IPR043502">
    <property type="entry name" value="DNA/RNA_pol_sf"/>
</dbReference>
<dbReference type="GO" id="GO:0008270">
    <property type="term" value="F:zinc ion binding"/>
    <property type="evidence" value="ECO:0007669"/>
    <property type="project" value="UniProtKB-KW"/>
</dbReference>
<evidence type="ECO:0000259" key="4">
    <source>
        <dbReference type="PROSITE" id="PS50878"/>
    </source>
</evidence>
<keyword evidence="1" id="KW-0862">Zinc</keyword>
<proteinExistence type="predicted"/>
<feature type="region of interest" description="Disordered" evidence="2">
    <location>
        <begin position="158"/>
        <end position="177"/>
    </location>
</feature>